<feature type="binding site" evidence="9">
    <location>
        <position position="18"/>
    </location>
    <ligand>
        <name>Zn(2+)</name>
        <dbReference type="ChEBI" id="CHEBI:29105"/>
    </ligand>
</feature>
<name>A0AAV1KWV8_9NEOP</name>
<feature type="domain" description="C2H2-type" evidence="11">
    <location>
        <begin position="650"/>
        <end position="676"/>
    </location>
</feature>
<dbReference type="Pfam" id="PF07776">
    <property type="entry name" value="zf-AD"/>
    <property type="match status" value="1"/>
</dbReference>
<keyword evidence="14" id="KW-1185">Reference proteome</keyword>
<evidence type="ECO:0000256" key="3">
    <source>
        <dbReference type="ARBA" id="ARBA00022737"/>
    </source>
</evidence>
<evidence type="ECO:0000256" key="6">
    <source>
        <dbReference type="ARBA" id="ARBA00023125"/>
    </source>
</evidence>
<dbReference type="SMART" id="SM00355">
    <property type="entry name" value="ZnF_C2H2"/>
    <property type="match status" value="10"/>
</dbReference>
<dbReference type="InterPro" id="IPR012934">
    <property type="entry name" value="Znf_AD"/>
</dbReference>
<dbReference type="GO" id="GO:0008270">
    <property type="term" value="F:zinc ion binding"/>
    <property type="evidence" value="ECO:0007669"/>
    <property type="project" value="UniProtKB-UniRule"/>
</dbReference>
<keyword evidence="7" id="KW-0539">Nucleus</keyword>
<dbReference type="GO" id="GO:0003677">
    <property type="term" value="F:DNA binding"/>
    <property type="evidence" value="ECO:0007669"/>
    <property type="project" value="UniProtKB-KW"/>
</dbReference>
<keyword evidence="3" id="KW-0677">Repeat</keyword>
<dbReference type="Pfam" id="PF00096">
    <property type="entry name" value="zf-C2H2"/>
    <property type="match status" value="6"/>
</dbReference>
<organism evidence="13 14">
    <name type="scientific">Parnassius mnemosyne</name>
    <name type="common">clouded apollo</name>
    <dbReference type="NCBI Taxonomy" id="213953"/>
    <lineage>
        <taxon>Eukaryota</taxon>
        <taxon>Metazoa</taxon>
        <taxon>Ecdysozoa</taxon>
        <taxon>Arthropoda</taxon>
        <taxon>Hexapoda</taxon>
        <taxon>Insecta</taxon>
        <taxon>Pterygota</taxon>
        <taxon>Neoptera</taxon>
        <taxon>Endopterygota</taxon>
        <taxon>Lepidoptera</taxon>
        <taxon>Glossata</taxon>
        <taxon>Ditrysia</taxon>
        <taxon>Papilionoidea</taxon>
        <taxon>Papilionidae</taxon>
        <taxon>Parnassiinae</taxon>
        <taxon>Parnassini</taxon>
        <taxon>Parnassius</taxon>
        <taxon>Driopa</taxon>
    </lineage>
</organism>
<evidence type="ECO:0000313" key="14">
    <source>
        <dbReference type="Proteomes" id="UP001314205"/>
    </source>
</evidence>
<evidence type="ECO:0000256" key="10">
    <source>
        <dbReference type="SAM" id="MobiDB-lite"/>
    </source>
</evidence>
<dbReference type="EMBL" id="CAVLGL010000082">
    <property type="protein sequence ID" value="CAK1587533.1"/>
    <property type="molecule type" value="Genomic_DNA"/>
</dbReference>
<accession>A0AAV1KWV8</accession>
<feature type="domain" description="C2H2-type" evidence="11">
    <location>
        <begin position="507"/>
        <end position="535"/>
    </location>
</feature>
<dbReference type="SUPFAM" id="SSF57667">
    <property type="entry name" value="beta-beta-alpha zinc fingers"/>
    <property type="match status" value="4"/>
</dbReference>
<dbReference type="GO" id="GO:0005634">
    <property type="term" value="C:nucleus"/>
    <property type="evidence" value="ECO:0007669"/>
    <property type="project" value="UniProtKB-SubCell"/>
</dbReference>
<evidence type="ECO:0000256" key="9">
    <source>
        <dbReference type="PROSITE-ProRule" id="PRU01263"/>
    </source>
</evidence>
<dbReference type="PANTHER" id="PTHR16515">
    <property type="entry name" value="PR DOMAIN ZINC FINGER PROTEIN"/>
    <property type="match status" value="1"/>
</dbReference>
<keyword evidence="2 9" id="KW-0479">Metal-binding</keyword>
<feature type="domain" description="C2H2-type" evidence="11">
    <location>
        <begin position="480"/>
        <end position="503"/>
    </location>
</feature>
<sequence>MAAKTSDWRPGPTVCRCCLAEGCYKDISTEYFWMGKREVYAEMLAETFDLSIAYSQSGGPNSNSRLICEPCISRLRDAADFKRQVVECEKMFLQHLDPSSSSLSAIEITAEEVEEEKELKIEQVKEEKLGSDEDFDDGPHFGDDDDDDLDDQPLTKLASKLPKKESVDLLDLIDNAKVAEKRKSTVKVKATPIKKVKLKKETKASASKAKPEKKKKGIIQVTNSSLILKDDDGFEIKLAVLKKPIRIDNLICQYEESADVVSTEKALNKVPRLERDVVREEAPNHSMDDKSSLMVLKEPISLDDIGIGEKFSVRNLTTRKILTGNARPRKKIVQERQTWKQNALTMFEFSYVYPFVHASNKFKCYVCSKPFVDANILREHFTNDHSFDDLRQEIGNKVRDKTLKVDVARLQCKLCHNTFTSLKDLIVHLRDHGKKIEPDFQDHIIPFKLGDDIFVCQICGENYRKLRLLIIHMSKHFNNYSCEMCGSVFISINLLKRHLQTHTVGSYPCEKCDKVFTNSAKRISHIRGVHLKQCPRTCPLCPERFNSNYQRSKHLRIFHNQPNMFYRCETCGRQYDLKYQLHLHKRSVHMQERNHECGICHSRFFSKYCLSRHMVIHTGDKKFKCEVCGKAYARKKNLREHTRSHNVEQVSCSVCGRTFCDHATLMIHMNTIHSVI</sequence>
<feature type="region of interest" description="Disordered" evidence="10">
    <location>
        <begin position="117"/>
        <end position="153"/>
    </location>
</feature>
<feature type="domain" description="ZAD" evidence="12">
    <location>
        <begin position="13"/>
        <end position="95"/>
    </location>
</feature>
<dbReference type="PROSITE" id="PS00028">
    <property type="entry name" value="ZINC_FINGER_C2H2_1"/>
    <property type="match status" value="10"/>
</dbReference>
<reference evidence="13 14" key="1">
    <citation type="submission" date="2023-11" db="EMBL/GenBank/DDBJ databases">
        <authorList>
            <person name="Hedman E."/>
            <person name="Englund M."/>
            <person name="Stromberg M."/>
            <person name="Nyberg Akerstrom W."/>
            <person name="Nylinder S."/>
            <person name="Jareborg N."/>
            <person name="Kallberg Y."/>
            <person name="Kronander E."/>
        </authorList>
    </citation>
    <scope>NUCLEOTIDE SEQUENCE [LARGE SCALE GENOMIC DNA]</scope>
</reference>
<keyword evidence="6" id="KW-0238">DNA-binding</keyword>
<keyword evidence="5 9" id="KW-0862">Zinc</keyword>
<evidence type="ECO:0000259" key="12">
    <source>
        <dbReference type="PROSITE" id="PS51915"/>
    </source>
</evidence>
<feature type="binding site" evidence="9">
    <location>
        <position position="71"/>
    </location>
    <ligand>
        <name>Zn(2+)</name>
        <dbReference type="ChEBI" id="CHEBI:29105"/>
    </ligand>
</feature>
<feature type="domain" description="C2H2-type" evidence="11">
    <location>
        <begin position="566"/>
        <end position="594"/>
    </location>
</feature>
<dbReference type="SMART" id="SM00868">
    <property type="entry name" value="zf-AD"/>
    <property type="match status" value="1"/>
</dbReference>
<dbReference type="InterPro" id="IPR036236">
    <property type="entry name" value="Znf_C2H2_sf"/>
</dbReference>
<feature type="binding site" evidence="9">
    <location>
        <position position="68"/>
    </location>
    <ligand>
        <name>Zn(2+)</name>
        <dbReference type="ChEBI" id="CHEBI:29105"/>
    </ligand>
</feature>
<feature type="binding site" evidence="9">
    <location>
        <position position="15"/>
    </location>
    <ligand>
        <name>Zn(2+)</name>
        <dbReference type="ChEBI" id="CHEBI:29105"/>
    </ligand>
</feature>
<dbReference type="FunFam" id="3.30.160.60:FF:000358">
    <property type="entry name" value="zinc finger protein 24"/>
    <property type="match status" value="1"/>
</dbReference>
<evidence type="ECO:0000313" key="13">
    <source>
        <dbReference type="EMBL" id="CAK1587533.1"/>
    </source>
</evidence>
<dbReference type="InterPro" id="IPR013087">
    <property type="entry name" value="Znf_C2H2_type"/>
</dbReference>
<evidence type="ECO:0000256" key="2">
    <source>
        <dbReference type="ARBA" id="ARBA00022723"/>
    </source>
</evidence>
<keyword evidence="4 8" id="KW-0863">Zinc-finger</keyword>
<dbReference type="Proteomes" id="UP001314205">
    <property type="component" value="Unassembled WGS sequence"/>
</dbReference>
<evidence type="ECO:0000256" key="4">
    <source>
        <dbReference type="ARBA" id="ARBA00022771"/>
    </source>
</evidence>
<proteinExistence type="predicted"/>
<feature type="domain" description="C2H2-type" evidence="11">
    <location>
        <begin position="410"/>
        <end position="437"/>
    </location>
</feature>
<evidence type="ECO:0000256" key="8">
    <source>
        <dbReference type="PROSITE-ProRule" id="PRU00042"/>
    </source>
</evidence>
<feature type="domain" description="C2H2-type" evidence="11">
    <location>
        <begin position="595"/>
        <end position="622"/>
    </location>
</feature>
<feature type="domain" description="C2H2-type" evidence="11">
    <location>
        <begin position="623"/>
        <end position="650"/>
    </location>
</feature>
<dbReference type="PANTHER" id="PTHR16515:SF2">
    <property type="entry name" value="PR DOMAIN ZINC FINGER PROTEIN 4"/>
    <property type="match status" value="1"/>
</dbReference>
<dbReference type="PROSITE" id="PS50157">
    <property type="entry name" value="ZINC_FINGER_C2H2_2"/>
    <property type="match status" value="9"/>
</dbReference>
<evidence type="ECO:0000256" key="7">
    <source>
        <dbReference type="ARBA" id="ARBA00023242"/>
    </source>
</evidence>
<feature type="domain" description="C2H2-type" evidence="11">
    <location>
        <begin position="454"/>
        <end position="481"/>
    </location>
</feature>
<comment type="subcellular location">
    <subcellularLocation>
        <location evidence="1">Nucleus</location>
    </subcellularLocation>
</comment>
<dbReference type="GO" id="GO:0010468">
    <property type="term" value="P:regulation of gene expression"/>
    <property type="evidence" value="ECO:0007669"/>
    <property type="project" value="TreeGrafter"/>
</dbReference>
<evidence type="ECO:0000259" key="11">
    <source>
        <dbReference type="PROSITE" id="PS50157"/>
    </source>
</evidence>
<dbReference type="AlphaFoldDB" id="A0AAV1KWV8"/>
<feature type="domain" description="C2H2-type" evidence="11">
    <location>
        <begin position="362"/>
        <end position="390"/>
    </location>
</feature>
<protein>
    <submittedName>
        <fullName evidence="13">Uncharacterized protein</fullName>
    </submittedName>
</protein>
<dbReference type="Gene3D" id="3.30.160.60">
    <property type="entry name" value="Classic Zinc Finger"/>
    <property type="match status" value="5"/>
</dbReference>
<evidence type="ECO:0000256" key="5">
    <source>
        <dbReference type="ARBA" id="ARBA00022833"/>
    </source>
</evidence>
<dbReference type="PROSITE" id="PS51915">
    <property type="entry name" value="ZAD"/>
    <property type="match status" value="1"/>
</dbReference>
<comment type="caution">
    <text evidence="13">The sequence shown here is derived from an EMBL/GenBank/DDBJ whole genome shotgun (WGS) entry which is preliminary data.</text>
</comment>
<dbReference type="InterPro" id="IPR050331">
    <property type="entry name" value="Zinc_finger"/>
</dbReference>
<gene>
    <name evidence="13" type="ORF">PARMNEM_LOCUS8334</name>
</gene>
<feature type="compositionally biased region" description="Basic and acidic residues" evidence="10">
    <location>
        <begin position="117"/>
        <end position="142"/>
    </location>
</feature>
<evidence type="ECO:0000256" key="1">
    <source>
        <dbReference type="ARBA" id="ARBA00004123"/>
    </source>
</evidence>